<keyword evidence="12" id="KW-0812">Transmembrane</keyword>
<protein>
    <recommendedName>
        <fullName evidence="3">histidine kinase</fullName>
        <ecNumber evidence="3">2.7.13.3</ecNumber>
    </recommendedName>
</protein>
<evidence type="ECO:0000313" key="15">
    <source>
        <dbReference type="EMBL" id="MVQ36374.1"/>
    </source>
</evidence>
<sequence>MKIRTKIIVSTAAIVSISLLVSSFITYTYVARIIREQSVRDNQTKLAQISSSITRVQERLAKTAEIIIVDPGINGKMVPNESLTNEQQYFRKYDVQQMLQRFRALNSSLLNIMIVRPDGEIFSNNIGYESYFREYLTEDWIRPFFHHAEPAVYSVPHKLQYSNGTYSVISYVSPYLNMQDTGETKPYFLILESRLDEFERIFENSSKDFAWLRLLNGQDQTIYDSRAMGSAMKEVPSTARMIPMEDVSMLAGWRQEAYISEEQLYEKIRPILLFYLLIGMASLAFILLVMLPSMIRITKPIIVMTRAMRRLSAGELNTAVTIRSGDEMELLGNGFNRMAKDLQIWMESAMREQELKRSIQINLLLSEINPHFLYNTLNTVIYLSQSEKNKDVITITKALIDILQDTIKTGEDAYFTTVRAEADIITKYAAIQQYRYPNRFRLQWSFGEGTMECIIPRMIIQPIVENALFHGVFANEDIGIIQIEISLVGEELQIVIQDNGCGMSGEKMSTLFTKSRSSDLSNQTKGIGLANIMERIEFHYGPPYGVELASTLGQGTTVVLRLPIQM</sequence>
<evidence type="ECO:0000259" key="14">
    <source>
        <dbReference type="PROSITE" id="PS50885"/>
    </source>
</evidence>
<keyword evidence="8" id="KW-0418">Kinase</keyword>
<dbReference type="SUPFAM" id="SSF158472">
    <property type="entry name" value="HAMP domain-like"/>
    <property type="match status" value="1"/>
</dbReference>
<evidence type="ECO:0000256" key="9">
    <source>
        <dbReference type="ARBA" id="ARBA00022840"/>
    </source>
</evidence>
<evidence type="ECO:0000256" key="5">
    <source>
        <dbReference type="ARBA" id="ARBA00022553"/>
    </source>
</evidence>
<feature type="domain" description="HAMP" evidence="14">
    <location>
        <begin position="295"/>
        <end position="347"/>
    </location>
</feature>
<evidence type="ECO:0000256" key="4">
    <source>
        <dbReference type="ARBA" id="ARBA00022475"/>
    </source>
</evidence>
<dbReference type="RefSeq" id="WP_157320318.1">
    <property type="nucleotide sequence ID" value="NZ_WSEM01000016.1"/>
</dbReference>
<evidence type="ECO:0000256" key="10">
    <source>
        <dbReference type="ARBA" id="ARBA00023012"/>
    </source>
</evidence>
<dbReference type="InterPro" id="IPR036890">
    <property type="entry name" value="HATPase_C_sf"/>
</dbReference>
<dbReference type="InterPro" id="IPR004358">
    <property type="entry name" value="Sig_transdc_His_kin-like_C"/>
</dbReference>
<name>A0ABW9UAW5_9BACL</name>
<keyword evidence="12" id="KW-1133">Transmembrane helix</keyword>
<evidence type="ECO:0000256" key="3">
    <source>
        <dbReference type="ARBA" id="ARBA00012438"/>
    </source>
</evidence>
<accession>A0ABW9UAW5</accession>
<feature type="domain" description="Histidine kinase" evidence="13">
    <location>
        <begin position="460"/>
        <end position="566"/>
    </location>
</feature>
<proteinExistence type="predicted"/>
<dbReference type="PRINTS" id="PR00344">
    <property type="entry name" value="BCTRLSENSOR"/>
</dbReference>
<dbReference type="SUPFAM" id="SSF55874">
    <property type="entry name" value="ATPase domain of HSP90 chaperone/DNA topoisomerase II/histidine kinase"/>
    <property type="match status" value="1"/>
</dbReference>
<keyword evidence="6" id="KW-0808">Transferase</keyword>
<dbReference type="EC" id="2.7.13.3" evidence="3"/>
<dbReference type="Pfam" id="PF02518">
    <property type="entry name" value="HATPase_c"/>
    <property type="match status" value="1"/>
</dbReference>
<reference evidence="15 16" key="1">
    <citation type="submission" date="2019-12" db="EMBL/GenBank/DDBJ databases">
        <authorList>
            <person name="Huq M.A."/>
        </authorList>
    </citation>
    <scope>NUCLEOTIDE SEQUENCE [LARGE SCALE GENOMIC DNA]</scope>
    <source>
        <strain evidence="15 16">MAH-34</strain>
    </source>
</reference>
<evidence type="ECO:0000256" key="12">
    <source>
        <dbReference type="SAM" id="Phobius"/>
    </source>
</evidence>
<keyword evidence="11 12" id="KW-0472">Membrane</keyword>
<dbReference type="Pfam" id="PF06580">
    <property type="entry name" value="His_kinase"/>
    <property type="match status" value="1"/>
</dbReference>
<dbReference type="CDD" id="cd06225">
    <property type="entry name" value="HAMP"/>
    <property type="match status" value="1"/>
</dbReference>
<gene>
    <name evidence="15" type="ORF">GON05_17330</name>
</gene>
<evidence type="ECO:0000256" key="11">
    <source>
        <dbReference type="ARBA" id="ARBA00023136"/>
    </source>
</evidence>
<comment type="caution">
    <text evidence="15">The sequence shown here is derived from an EMBL/GenBank/DDBJ whole genome shotgun (WGS) entry which is preliminary data.</text>
</comment>
<dbReference type="InterPro" id="IPR003660">
    <property type="entry name" value="HAMP_dom"/>
</dbReference>
<evidence type="ECO:0000256" key="2">
    <source>
        <dbReference type="ARBA" id="ARBA00004651"/>
    </source>
</evidence>
<dbReference type="SMART" id="SM00304">
    <property type="entry name" value="HAMP"/>
    <property type="match status" value="1"/>
</dbReference>
<evidence type="ECO:0000259" key="13">
    <source>
        <dbReference type="PROSITE" id="PS50109"/>
    </source>
</evidence>
<dbReference type="PROSITE" id="PS50109">
    <property type="entry name" value="HIS_KIN"/>
    <property type="match status" value="1"/>
</dbReference>
<evidence type="ECO:0000256" key="1">
    <source>
        <dbReference type="ARBA" id="ARBA00000085"/>
    </source>
</evidence>
<dbReference type="InterPro" id="IPR005467">
    <property type="entry name" value="His_kinase_dom"/>
</dbReference>
<evidence type="ECO:0000256" key="7">
    <source>
        <dbReference type="ARBA" id="ARBA00022741"/>
    </source>
</evidence>
<dbReference type="Proteomes" id="UP000467637">
    <property type="component" value="Unassembled WGS sequence"/>
</dbReference>
<dbReference type="SMART" id="SM00387">
    <property type="entry name" value="HATPase_c"/>
    <property type="match status" value="1"/>
</dbReference>
<keyword evidence="7" id="KW-0547">Nucleotide-binding</keyword>
<dbReference type="PROSITE" id="PS50885">
    <property type="entry name" value="HAMP"/>
    <property type="match status" value="1"/>
</dbReference>
<evidence type="ECO:0000256" key="8">
    <source>
        <dbReference type="ARBA" id="ARBA00022777"/>
    </source>
</evidence>
<keyword evidence="4" id="KW-1003">Cell membrane</keyword>
<keyword evidence="5" id="KW-0597">Phosphoprotein</keyword>
<dbReference type="InterPro" id="IPR003594">
    <property type="entry name" value="HATPase_dom"/>
</dbReference>
<evidence type="ECO:0000313" key="16">
    <source>
        <dbReference type="Proteomes" id="UP000467637"/>
    </source>
</evidence>
<dbReference type="Gene3D" id="3.30.565.10">
    <property type="entry name" value="Histidine kinase-like ATPase, C-terminal domain"/>
    <property type="match status" value="1"/>
</dbReference>
<evidence type="ECO:0000256" key="6">
    <source>
        <dbReference type="ARBA" id="ARBA00022679"/>
    </source>
</evidence>
<dbReference type="InterPro" id="IPR050640">
    <property type="entry name" value="Bact_2-comp_sensor_kinase"/>
</dbReference>
<dbReference type="PANTHER" id="PTHR34220">
    <property type="entry name" value="SENSOR HISTIDINE KINASE YPDA"/>
    <property type="match status" value="1"/>
</dbReference>
<comment type="subcellular location">
    <subcellularLocation>
        <location evidence="2">Cell membrane</location>
        <topology evidence="2">Multi-pass membrane protein</topology>
    </subcellularLocation>
</comment>
<dbReference type="EMBL" id="WSEM01000016">
    <property type="protein sequence ID" value="MVQ36374.1"/>
    <property type="molecule type" value="Genomic_DNA"/>
</dbReference>
<dbReference type="PANTHER" id="PTHR34220:SF7">
    <property type="entry name" value="SENSOR HISTIDINE KINASE YPDA"/>
    <property type="match status" value="1"/>
</dbReference>
<organism evidence="15 16">
    <name type="scientific">Paenibacillus anseongense</name>
    <dbReference type="NCBI Taxonomy" id="2682845"/>
    <lineage>
        <taxon>Bacteria</taxon>
        <taxon>Bacillati</taxon>
        <taxon>Bacillota</taxon>
        <taxon>Bacilli</taxon>
        <taxon>Bacillales</taxon>
        <taxon>Paenibacillaceae</taxon>
        <taxon>Paenibacillus</taxon>
    </lineage>
</organism>
<keyword evidence="9" id="KW-0067">ATP-binding</keyword>
<dbReference type="Pfam" id="PF00672">
    <property type="entry name" value="HAMP"/>
    <property type="match status" value="1"/>
</dbReference>
<dbReference type="InterPro" id="IPR010559">
    <property type="entry name" value="Sig_transdc_His_kin_internal"/>
</dbReference>
<keyword evidence="10" id="KW-0902">Two-component regulatory system</keyword>
<dbReference type="Gene3D" id="6.10.340.10">
    <property type="match status" value="1"/>
</dbReference>
<comment type="catalytic activity">
    <reaction evidence="1">
        <text>ATP + protein L-histidine = ADP + protein N-phospho-L-histidine.</text>
        <dbReference type="EC" id="2.7.13.3"/>
    </reaction>
</comment>
<keyword evidence="16" id="KW-1185">Reference proteome</keyword>
<feature type="transmembrane region" description="Helical" evidence="12">
    <location>
        <begin position="7"/>
        <end position="30"/>
    </location>
</feature>
<feature type="transmembrane region" description="Helical" evidence="12">
    <location>
        <begin position="272"/>
        <end position="291"/>
    </location>
</feature>